<dbReference type="InterPro" id="IPR008984">
    <property type="entry name" value="SMAD_FHA_dom_sf"/>
</dbReference>
<dbReference type="SUPFAM" id="SSF49879">
    <property type="entry name" value="SMAD/FHA domain"/>
    <property type="match status" value="1"/>
</dbReference>
<accession>A0ABT3KZI0</accession>
<name>A0ABT3KZI0_9CYAN</name>
<sequence>MAAKTAKLHQEHLLIIEDDKGRRSVPLIEASYSIGRDQSCDIRLSSQFVSRRHAILNRRLQADGTSFYEIVDGDENGKRSVNGLLINGVKLQDQTNHSLQHGDEVVFGPQVFAIYQVRQRGVMPSASNDDPFDITLIDPAMMMGDFDESSPDE</sequence>
<gene>
    <name evidence="2" type="ORF">K4A83_00060</name>
</gene>
<reference evidence="2 3" key="1">
    <citation type="submission" date="2021-08" db="EMBL/GenBank/DDBJ databases">
        <title>Draft genome sequence of Spirulina subsalsa with high tolerance to salinity and hype-accumulation of phycocyanin.</title>
        <authorList>
            <person name="Pei H."/>
            <person name="Jiang L."/>
        </authorList>
    </citation>
    <scope>NUCLEOTIDE SEQUENCE [LARGE SCALE GENOMIC DNA]</scope>
    <source>
        <strain evidence="2 3">FACHB-351</strain>
    </source>
</reference>
<evidence type="ECO:0000313" key="2">
    <source>
        <dbReference type="EMBL" id="MCW6034671.1"/>
    </source>
</evidence>
<dbReference type="PROSITE" id="PS50006">
    <property type="entry name" value="FHA_DOMAIN"/>
    <property type="match status" value="1"/>
</dbReference>
<evidence type="ECO:0000259" key="1">
    <source>
        <dbReference type="PROSITE" id="PS50006"/>
    </source>
</evidence>
<dbReference type="EMBL" id="JAIHOM010000001">
    <property type="protein sequence ID" value="MCW6034671.1"/>
    <property type="molecule type" value="Genomic_DNA"/>
</dbReference>
<dbReference type="Pfam" id="PF00498">
    <property type="entry name" value="FHA"/>
    <property type="match status" value="1"/>
</dbReference>
<proteinExistence type="predicted"/>
<dbReference type="InterPro" id="IPR000253">
    <property type="entry name" value="FHA_dom"/>
</dbReference>
<dbReference type="Proteomes" id="UP001526426">
    <property type="component" value="Unassembled WGS sequence"/>
</dbReference>
<comment type="caution">
    <text evidence="2">The sequence shown here is derived from an EMBL/GenBank/DDBJ whole genome shotgun (WGS) entry which is preliminary data.</text>
</comment>
<feature type="domain" description="FHA" evidence="1">
    <location>
        <begin position="32"/>
        <end position="91"/>
    </location>
</feature>
<protein>
    <submittedName>
        <fullName evidence="2">FHA domain-containing protein</fullName>
    </submittedName>
</protein>
<evidence type="ECO:0000313" key="3">
    <source>
        <dbReference type="Proteomes" id="UP001526426"/>
    </source>
</evidence>
<dbReference type="SMART" id="SM00240">
    <property type="entry name" value="FHA"/>
    <property type="match status" value="1"/>
</dbReference>
<organism evidence="2 3">
    <name type="scientific">Spirulina subsalsa FACHB-351</name>
    <dbReference type="NCBI Taxonomy" id="234711"/>
    <lineage>
        <taxon>Bacteria</taxon>
        <taxon>Bacillati</taxon>
        <taxon>Cyanobacteriota</taxon>
        <taxon>Cyanophyceae</taxon>
        <taxon>Spirulinales</taxon>
        <taxon>Spirulinaceae</taxon>
        <taxon>Spirulina</taxon>
    </lineage>
</organism>
<dbReference type="RefSeq" id="WP_265262322.1">
    <property type="nucleotide sequence ID" value="NZ_JAIHOM010000001.1"/>
</dbReference>
<keyword evidence="3" id="KW-1185">Reference proteome</keyword>
<dbReference type="Gene3D" id="2.60.200.20">
    <property type="match status" value="1"/>
</dbReference>